<evidence type="ECO:0000313" key="2">
    <source>
        <dbReference type="Proteomes" id="UP001551675"/>
    </source>
</evidence>
<name>A0ABV3GHX9_MICGL</name>
<dbReference type="Proteomes" id="UP001551675">
    <property type="component" value="Unassembled WGS sequence"/>
</dbReference>
<comment type="caution">
    <text evidence="1">The sequence shown here is derived from an EMBL/GenBank/DDBJ whole genome shotgun (WGS) entry which is preliminary data.</text>
</comment>
<proteinExistence type="predicted"/>
<protein>
    <submittedName>
        <fullName evidence="1">Uncharacterized protein</fullName>
    </submittedName>
</protein>
<dbReference type="EMBL" id="JBFALK010000012">
    <property type="protein sequence ID" value="MEV0971256.1"/>
    <property type="molecule type" value="Genomic_DNA"/>
</dbReference>
<evidence type="ECO:0000313" key="1">
    <source>
        <dbReference type="EMBL" id="MEV0971256.1"/>
    </source>
</evidence>
<accession>A0ABV3GHX9</accession>
<organism evidence="1 2">
    <name type="scientific">Microtetraspora glauca</name>
    <dbReference type="NCBI Taxonomy" id="1996"/>
    <lineage>
        <taxon>Bacteria</taxon>
        <taxon>Bacillati</taxon>
        <taxon>Actinomycetota</taxon>
        <taxon>Actinomycetes</taxon>
        <taxon>Streptosporangiales</taxon>
        <taxon>Streptosporangiaceae</taxon>
        <taxon>Microtetraspora</taxon>
    </lineage>
</organism>
<gene>
    <name evidence="1" type="ORF">AB0I59_21725</name>
</gene>
<reference evidence="1 2" key="1">
    <citation type="submission" date="2024-06" db="EMBL/GenBank/DDBJ databases">
        <title>The Natural Products Discovery Center: Release of the First 8490 Sequenced Strains for Exploring Actinobacteria Biosynthetic Diversity.</title>
        <authorList>
            <person name="Kalkreuter E."/>
            <person name="Kautsar S.A."/>
            <person name="Yang D."/>
            <person name="Bader C.D."/>
            <person name="Teijaro C.N."/>
            <person name="Fluegel L."/>
            <person name="Davis C.M."/>
            <person name="Simpson J.R."/>
            <person name="Lauterbach L."/>
            <person name="Steele A.D."/>
            <person name="Gui C."/>
            <person name="Meng S."/>
            <person name="Li G."/>
            <person name="Viehrig K."/>
            <person name="Ye F."/>
            <person name="Su P."/>
            <person name="Kiefer A.F."/>
            <person name="Nichols A."/>
            <person name="Cepeda A.J."/>
            <person name="Yan W."/>
            <person name="Fan B."/>
            <person name="Jiang Y."/>
            <person name="Adhikari A."/>
            <person name="Zheng C.-J."/>
            <person name="Schuster L."/>
            <person name="Cowan T.M."/>
            <person name="Smanski M.J."/>
            <person name="Chevrette M.G."/>
            <person name="De Carvalho L.P.S."/>
            <person name="Shen B."/>
        </authorList>
    </citation>
    <scope>NUCLEOTIDE SEQUENCE [LARGE SCALE GENOMIC DNA]</scope>
    <source>
        <strain evidence="1 2">NPDC050100</strain>
    </source>
</reference>
<keyword evidence="2" id="KW-1185">Reference proteome</keyword>
<sequence length="42" mass="4819">MDIPQSCLDDLADRLARTRFTRPLPGQGHSVPTDHLRKLVEY</sequence>
<dbReference type="RefSeq" id="WP_358135374.1">
    <property type="nucleotide sequence ID" value="NZ_JBFALK010000012.1"/>
</dbReference>